<sequence>MKRLFVFVSFLCLSIFLAFSINASKEVLYYADYPSVIVKGLSKTKEVANREKLVNQLQQLGQESNSLIARRVVAPNDQGVQRFTYDPYGTGSLPVGLNRATQEEANSSSLANSYLIVSGSLTARQLEQKMNESGYETKSYEGNRNLFDNILYVSINETTFISLLIFVLTFIGTSLVVRIKRLRYAGIELVSGKSILKIVIKPVHDDFLTIMGSIILTTSLGFGLLSYLHVFSWKLLGLLTVTLLTYGTILLFLSIILTLIEILSLKRSSLMRVIKGSLPTKSLMATMLVSQFLSIMMLILVMIFGLKFYSDYQDLAKSEQKWEQYPNYYNATFGLGGGEEDIIKYYTPFQELATDAITNHDAILIKKNYQQPKTMEQQMAVMEDKSRIESLYVNLNYLNHEDIEIGSEFQNKVSNFQEGDFALVLPKKLTSQKQAIVEKYKAEIQDYASETSDIKSNKLYSVKEPLVEFVEDNQERFLFNKSNLDGLQFAIDPVMVVINDKSISRSMPSYFFWGIGAINDVYYKNYDETIALLKKYQVYQEVSYLENIKFQYLNNTMNLELN</sequence>
<feature type="transmembrane region" description="Helical" evidence="1">
    <location>
        <begin position="283"/>
        <end position="306"/>
    </location>
</feature>
<feature type="signal peptide" evidence="2">
    <location>
        <begin position="1"/>
        <end position="23"/>
    </location>
</feature>
<feature type="transmembrane region" description="Helical" evidence="1">
    <location>
        <begin position="159"/>
        <end position="177"/>
    </location>
</feature>
<feature type="chain" id="PRO_5045806002" description="Bacteriocin-associated integral membrane protein" evidence="2">
    <location>
        <begin position="24"/>
        <end position="562"/>
    </location>
</feature>
<feature type="transmembrane region" description="Helical" evidence="1">
    <location>
        <begin position="235"/>
        <end position="263"/>
    </location>
</feature>
<evidence type="ECO:0000313" key="3">
    <source>
        <dbReference type="EMBL" id="MEJ6348163.1"/>
    </source>
</evidence>
<keyword evidence="1" id="KW-0472">Membrane</keyword>
<keyword evidence="2" id="KW-0732">Signal</keyword>
<reference evidence="3 4" key="1">
    <citation type="submission" date="2023-10" db="EMBL/GenBank/DDBJ databases">
        <title>Holzapfeliella saturejae sp. nov. isolated from Satureja montana flowers.</title>
        <authorList>
            <person name="Alcantara C."/>
            <person name="Zuniga M."/>
            <person name="Landete J.M."/>
            <person name="Monedero V."/>
        </authorList>
    </citation>
    <scope>NUCLEOTIDE SEQUENCE [LARGE SCALE GENOMIC DNA]</scope>
    <source>
        <strain evidence="3 4">He02</strain>
    </source>
</reference>
<evidence type="ECO:0000313" key="4">
    <source>
        <dbReference type="Proteomes" id="UP001377804"/>
    </source>
</evidence>
<evidence type="ECO:0000256" key="1">
    <source>
        <dbReference type="SAM" id="Phobius"/>
    </source>
</evidence>
<organism evidence="3 4">
    <name type="scientific">Holzapfeliella saturejae</name>
    <dbReference type="NCBI Taxonomy" id="3082953"/>
    <lineage>
        <taxon>Bacteria</taxon>
        <taxon>Bacillati</taxon>
        <taxon>Bacillota</taxon>
        <taxon>Bacilli</taxon>
        <taxon>Lactobacillales</taxon>
        <taxon>Lactobacillaceae</taxon>
        <taxon>Holzapfeliella</taxon>
    </lineage>
</organism>
<dbReference type="EMBL" id="JAWMWG010000001">
    <property type="protein sequence ID" value="MEJ6348163.1"/>
    <property type="molecule type" value="Genomic_DNA"/>
</dbReference>
<dbReference type="Proteomes" id="UP001377804">
    <property type="component" value="Unassembled WGS sequence"/>
</dbReference>
<dbReference type="RefSeq" id="WP_339969070.1">
    <property type="nucleotide sequence ID" value="NZ_JAWMWG010000001.1"/>
</dbReference>
<feature type="transmembrane region" description="Helical" evidence="1">
    <location>
        <begin position="207"/>
        <end position="229"/>
    </location>
</feature>
<keyword evidence="1" id="KW-1133">Transmembrane helix</keyword>
<keyword evidence="4" id="KW-1185">Reference proteome</keyword>
<proteinExistence type="predicted"/>
<evidence type="ECO:0008006" key="5">
    <source>
        <dbReference type="Google" id="ProtNLM"/>
    </source>
</evidence>
<accession>A0ABU8SFK1</accession>
<protein>
    <recommendedName>
        <fullName evidence="5">Bacteriocin-associated integral membrane protein</fullName>
    </recommendedName>
</protein>
<comment type="caution">
    <text evidence="3">The sequence shown here is derived from an EMBL/GenBank/DDBJ whole genome shotgun (WGS) entry which is preliminary data.</text>
</comment>
<keyword evidence="1" id="KW-0812">Transmembrane</keyword>
<evidence type="ECO:0000256" key="2">
    <source>
        <dbReference type="SAM" id="SignalP"/>
    </source>
</evidence>
<gene>
    <name evidence="3" type="ORF">R4Y45_02840</name>
</gene>
<name>A0ABU8SFK1_9LACO</name>